<protein>
    <submittedName>
        <fullName evidence="2">MRG domain-containing protein</fullName>
    </submittedName>
</protein>
<organism evidence="1 2">
    <name type="scientific">Rhabditophanes sp. KR3021</name>
    <dbReference type="NCBI Taxonomy" id="114890"/>
    <lineage>
        <taxon>Eukaryota</taxon>
        <taxon>Metazoa</taxon>
        <taxon>Ecdysozoa</taxon>
        <taxon>Nematoda</taxon>
        <taxon>Chromadorea</taxon>
        <taxon>Rhabditida</taxon>
        <taxon>Tylenchina</taxon>
        <taxon>Panagrolaimomorpha</taxon>
        <taxon>Strongyloidoidea</taxon>
        <taxon>Alloionematidae</taxon>
        <taxon>Rhabditophanes</taxon>
    </lineage>
</organism>
<name>A0AC35U0B8_9BILA</name>
<reference evidence="2" key="1">
    <citation type="submission" date="2016-11" db="UniProtKB">
        <authorList>
            <consortium name="WormBaseParasite"/>
        </authorList>
    </citation>
    <scope>IDENTIFICATION</scope>
    <source>
        <strain evidence="2">KR3021</strain>
    </source>
</reference>
<sequence length="205" mass="23837">MDNILAKWQGEFKAVYGRGPKKEDYTIAPAPVKKLYDDKLGNNRIKRQVKRKHIDEEQRVVNLPECYNIRQDTSEPSIKRPKQDVKDDFKLEDIKENNVLSEHSSPDRRWGLPLNSKTLLMRTPVMSRVREDTAEAPPTPSPNKKFTSRKQGRNLTKLYANINLMLDSPKKAPESGRLDMSDVVRYLVSYLFEKLLNRHLFVDAE</sequence>
<evidence type="ECO:0000313" key="2">
    <source>
        <dbReference type="WBParaSite" id="RSKR_0000643300.1"/>
    </source>
</evidence>
<evidence type="ECO:0000313" key="1">
    <source>
        <dbReference type="Proteomes" id="UP000095286"/>
    </source>
</evidence>
<dbReference type="WBParaSite" id="RSKR_0000643300.1">
    <property type="protein sequence ID" value="RSKR_0000643300.1"/>
    <property type="gene ID" value="RSKR_0000643300"/>
</dbReference>
<proteinExistence type="predicted"/>
<dbReference type="Proteomes" id="UP000095286">
    <property type="component" value="Unplaced"/>
</dbReference>
<accession>A0AC35U0B8</accession>